<evidence type="ECO:0000313" key="5">
    <source>
        <dbReference type="Proteomes" id="UP000306477"/>
    </source>
</evidence>
<evidence type="ECO:0000313" key="4">
    <source>
        <dbReference type="EMBL" id="THE14990.1"/>
    </source>
</evidence>
<dbReference type="GO" id="GO:0006207">
    <property type="term" value="P:'de novo' pyrimidine nucleobase biosynthetic process"/>
    <property type="evidence" value="ECO:0007669"/>
    <property type="project" value="TreeGrafter"/>
</dbReference>
<feature type="transmembrane region" description="Helical" evidence="3">
    <location>
        <begin position="356"/>
        <end position="375"/>
    </location>
</feature>
<comment type="pathway">
    <text evidence="2">Pyrimidine metabolism; UMP biosynthesis via de novo pathway.</text>
</comment>
<evidence type="ECO:0000256" key="2">
    <source>
        <dbReference type="ARBA" id="ARBA00004725"/>
    </source>
</evidence>
<dbReference type="RefSeq" id="WP_136377847.1">
    <property type="nucleotide sequence ID" value="NZ_SLUB01000002.1"/>
</dbReference>
<proteinExistence type="predicted"/>
<keyword evidence="3" id="KW-1133">Transmembrane helix</keyword>
<feature type="transmembrane region" description="Helical" evidence="3">
    <location>
        <begin position="413"/>
        <end position="431"/>
    </location>
</feature>
<reference evidence="4 5" key="1">
    <citation type="journal article" date="2019" name="Indoor Air">
        <title>Impacts of indoor surface finishes on bacterial viability.</title>
        <authorList>
            <person name="Hu J."/>
            <person name="Maamar S.B."/>
            <person name="Glawe A.J."/>
            <person name="Gottel N."/>
            <person name="Gilbert J.A."/>
            <person name="Hartmann E.M."/>
        </authorList>
    </citation>
    <scope>NUCLEOTIDE SEQUENCE [LARGE SCALE GENOMIC DNA]</scope>
    <source>
        <strain evidence="4 5">AF060A6</strain>
    </source>
</reference>
<feature type="transmembrane region" description="Helical" evidence="3">
    <location>
        <begin position="387"/>
        <end position="407"/>
    </location>
</feature>
<dbReference type="GO" id="GO:0005886">
    <property type="term" value="C:plasma membrane"/>
    <property type="evidence" value="ECO:0007669"/>
    <property type="project" value="TreeGrafter"/>
</dbReference>
<dbReference type="InterPro" id="IPR050074">
    <property type="entry name" value="DHO_dehydrogenase"/>
</dbReference>
<dbReference type="PANTHER" id="PTHR48109:SF4">
    <property type="entry name" value="DIHYDROOROTATE DEHYDROGENASE (QUINONE), MITOCHONDRIAL"/>
    <property type="match status" value="1"/>
</dbReference>
<feature type="transmembrane region" description="Helical" evidence="3">
    <location>
        <begin position="540"/>
        <end position="562"/>
    </location>
</feature>
<evidence type="ECO:0000256" key="3">
    <source>
        <dbReference type="SAM" id="Phobius"/>
    </source>
</evidence>
<dbReference type="EMBL" id="SLUB01000002">
    <property type="protein sequence ID" value="THE14990.1"/>
    <property type="molecule type" value="Genomic_DNA"/>
</dbReference>
<dbReference type="InterPro" id="IPR013785">
    <property type="entry name" value="Aldolase_TIM"/>
</dbReference>
<feature type="transmembrane region" description="Helical" evidence="3">
    <location>
        <begin position="452"/>
        <end position="482"/>
    </location>
</feature>
<organism evidence="4 5">
    <name type="scientific">Bacillus timonensis</name>
    <dbReference type="NCBI Taxonomy" id="1033734"/>
    <lineage>
        <taxon>Bacteria</taxon>
        <taxon>Bacillati</taxon>
        <taxon>Bacillota</taxon>
        <taxon>Bacilli</taxon>
        <taxon>Bacillales</taxon>
        <taxon>Bacillaceae</taxon>
        <taxon>Bacillus</taxon>
    </lineage>
</organism>
<sequence>MPDWSYHGLFKPILSRLTPYQSREFIHRGMNLVASIPGGKHFIHFLGREESSELVKKEIHGVTYPNPIGLSGKIDPLLTGSHAFSNLGFGFIEIGPVTKVPTKNPSLPIVDWQKQQIDFSTNYESIGIEKTVQKLKKWKPKQPVWARVAGTSKEQKDLITKLDPYIAAFVTSTPNIRWTTDRPVYLSVPIHEVKNLSFDGIQSTCSGIVIDEPLDMAQEHYLRELLDSIHYLRKSGFTLPIITVGGVFEPANALALFDAGADLVLLSEGYVFSGPGLTKRTTEALLHQLQPHPPLHSAWIWYWLFGLSIFIGGLIAVLFSLTTIILPYDEQFLGMQREEILLFNERILYFMAHDRMTLAGTMISGGIVYMALARFGVRKQILWTKQTIDLAAILGFLGIFLFIGYGYFDWLHLIFWLILLPIYLTGFIKTRHLRGTPTSLNTRNHRVWKHSLLGQLAFIILGFSFVLGGIVISFIGISYVFVPTDILYICMPPEMLDLFNDKLISVIAHDRAGFGSALLSVGFLVLTISLWGFQQGNKWVWWTLLIGGLPAFLAGIWIHFAIGYTTFIHLLPAYFALCLFFIGLIMTYRFFHLGKDK</sequence>
<comment type="caution">
    <text evidence="4">The sequence shown here is derived from an EMBL/GenBank/DDBJ whole genome shotgun (WGS) entry which is preliminary data.</text>
</comment>
<dbReference type="Proteomes" id="UP000306477">
    <property type="component" value="Unassembled WGS sequence"/>
</dbReference>
<dbReference type="OrthoDB" id="9802377at2"/>
<keyword evidence="3" id="KW-0472">Membrane</keyword>
<feature type="transmembrane region" description="Helical" evidence="3">
    <location>
        <begin position="300"/>
        <end position="326"/>
    </location>
</feature>
<evidence type="ECO:0000256" key="1">
    <source>
        <dbReference type="ARBA" id="ARBA00001917"/>
    </source>
</evidence>
<dbReference type="PANTHER" id="PTHR48109">
    <property type="entry name" value="DIHYDROOROTATE DEHYDROGENASE (QUINONE), MITOCHONDRIAL-RELATED"/>
    <property type="match status" value="1"/>
</dbReference>
<dbReference type="Gene3D" id="3.20.20.70">
    <property type="entry name" value="Aldolase class I"/>
    <property type="match status" value="2"/>
</dbReference>
<dbReference type="AlphaFoldDB" id="A0A4S3PYJ3"/>
<feature type="transmembrane region" description="Helical" evidence="3">
    <location>
        <begin position="568"/>
        <end position="591"/>
    </location>
</feature>
<dbReference type="STRING" id="1033734.GCA_000285535_04223"/>
<name>A0A4S3PYJ3_9BACI</name>
<feature type="transmembrane region" description="Helical" evidence="3">
    <location>
        <begin position="512"/>
        <end position="533"/>
    </location>
</feature>
<accession>A0A4S3PYJ3</accession>
<keyword evidence="3" id="KW-0812">Transmembrane</keyword>
<keyword evidence="5" id="KW-1185">Reference proteome</keyword>
<dbReference type="GO" id="GO:0004152">
    <property type="term" value="F:dihydroorotate dehydrogenase activity"/>
    <property type="evidence" value="ECO:0007669"/>
    <property type="project" value="TreeGrafter"/>
</dbReference>
<comment type="cofactor">
    <cofactor evidence="1">
        <name>FMN</name>
        <dbReference type="ChEBI" id="CHEBI:58210"/>
    </cofactor>
</comment>
<protein>
    <submittedName>
        <fullName evidence="4">Dihydroorotate dehydrogenase</fullName>
    </submittedName>
</protein>
<dbReference type="GO" id="GO:0009220">
    <property type="term" value="P:pyrimidine ribonucleotide biosynthetic process"/>
    <property type="evidence" value="ECO:0007669"/>
    <property type="project" value="TreeGrafter"/>
</dbReference>
<dbReference type="SUPFAM" id="SSF51395">
    <property type="entry name" value="FMN-linked oxidoreductases"/>
    <property type="match status" value="1"/>
</dbReference>
<gene>
    <name evidence="4" type="ORF">E1I69_01365</name>
</gene>